<dbReference type="EMBL" id="MU004341">
    <property type="protein sequence ID" value="KAF2656050.1"/>
    <property type="molecule type" value="Genomic_DNA"/>
</dbReference>
<proteinExistence type="predicted"/>
<dbReference type="Proteomes" id="UP000799324">
    <property type="component" value="Unassembled WGS sequence"/>
</dbReference>
<sequence length="125" mass="14140">MNTPVDQHFHAWPPPVAQYSFLLSSSPPRAIERRARPLISSHAFATLSSFCSFASSIERLCYSVFLFCIVPVLEHPVRSQLHSCEVFESIHRLCLIDNHVNSSAFRFRHPSIQALHTHDCLGLLG</sequence>
<protein>
    <submittedName>
        <fullName evidence="1">Uncharacterized protein</fullName>
    </submittedName>
</protein>
<evidence type="ECO:0000313" key="2">
    <source>
        <dbReference type="Proteomes" id="UP000799324"/>
    </source>
</evidence>
<keyword evidence="2" id="KW-1185">Reference proteome</keyword>
<gene>
    <name evidence="1" type="ORF">K491DRAFT_403719</name>
</gene>
<name>A0A6A6T8C7_9PLEO</name>
<dbReference type="AlphaFoldDB" id="A0A6A6T8C7"/>
<reference evidence="1" key="1">
    <citation type="journal article" date="2020" name="Stud. Mycol.">
        <title>101 Dothideomycetes genomes: a test case for predicting lifestyles and emergence of pathogens.</title>
        <authorList>
            <person name="Haridas S."/>
            <person name="Albert R."/>
            <person name="Binder M."/>
            <person name="Bloem J."/>
            <person name="Labutti K."/>
            <person name="Salamov A."/>
            <person name="Andreopoulos B."/>
            <person name="Baker S."/>
            <person name="Barry K."/>
            <person name="Bills G."/>
            <person name="Bluhm B."/>
            <person name="Cannon C."/>
            <person name="Castanera R."/>
            <person name="Culley D."/>
            <person name="Daum C."/>
            <person name="Ezra D."/>
            <person name="Gonzalez J."/>
            <person name="Henrissat B."/>
            <person name="Kuo A."/>
            <person name="Liang C."/>
            <person name="Lipzen A."/>
            <person name="Lutzoni F."/>
            <person name="Magnuson J."/>
            <person name="Mondo S."/>
            <person name="Nolan M."/>
            <person name="Ohm R."/>
            <person name="Pangilinan J."/>
            <person name="Park H.-J."/>
            <person name="Ramirez L."/>
            <person name="Alfaro M."/>
            <person name="Sun H."/>
            <person name="Tritt A."/>
            <person name="Yoshinaga Y."/>
            <person name="Zwiers L.-H."/>
            <person name="Turgeon B."/>
            <person name="Goodwin S."/>
            <person name="Spatafora J."/>
            <person name="Crous P."/>
            <person name="Grigoriev I."/>
        </authorList>
    </citation>
    <scope>NUCLEOTIDE SEQUENCE</scope>
    <source>
        <strain evidence="1">CBS 122681</strain>
    </source>
</reference>
<evidence type="ECO:0000313" key="1">
    <source>
        <dbReference type="EMBL" id="KAF2656050.1"/>
    </source>
</evidence>
<organism evidence="1 2">
    <name type="scientific">Lophiostoma macrostomum CBS 122681</name>
    <dbReference type="NCBI Taxonomy" id="1314788"/>
    <lineage>
        <taxon>Eukaryota</taxon>
        <taxon>Fungi</taxon>
        <taxon>Dikarya</taxon>
        <taxon>Ascomycota</taxon>
        <taxon>Pezizomycotina</taxon>
        <taxon>Dothideomycetes</taxon>
        <taxon>Pleosporomycetidae</taxon>
        <taxon>Pleosporales</taxon>
        <taxon>Lophiostomataceae</taxon>
        <taxon>Lophiostoma</taxon>
    </lineage>
</organism>
<accession>A0A6A6T8C7</accession>